<keyword evidence="1" id="KW-1133">Transmembrane helix</keyword>
<evidence type="ECO:0000256" key="1">
    <source>
        <dbReference type="SAM" id="Phobius"/>
    </source>
</evidence>
<feature type="transmembrane region" description="Helical" evidence="1">
    <location>
        <begin position="82"/>
        <end position="103"/>
    </location>
</feature>
<name>A0A9P9D1P2_9PLEO</name>
<keyword evidence="1" id="KW-0812">Transmembrane</keyword>
<dbReference type="EMBL" id="JAGMWT010000025">
    <property type="protein sequence ID" value="KAH7111100.1"/>
    <property type="molecule type" value="Genomic_DNA"/>
</dbReference>
<accession>A0A9P9D1P2</accession>
<evidence type="ECO:0000313" key="3">
    <source>
        <dbReference type="Proteomes" id="UP000700596"/>
    </source>
</evidence>
<sequence length="157" mass="17606">MMLGRMLQQCSALNNRPKSILLNYKVNAILRCCITSPKYTPIIPILNSALILIECLSVNVISQFTKRSCSGQGTIDTQMTTIALRMTIAVFTMMNVTYTILMWEQKTLLLAIGSAGTTDTATFSGRECGTRRPDQPELVCWHRRHVRDDLCQQTCAD</sequence>
<dbReference type="AlphaFoldDB" id="A0A9P9D1P2"/>
<reference evidence="2" key="1">
    <citation type="journal article" date="2021" name="Nat. Commun.">
        <title>Genetic determinants of endophytism in the Arabidopsis root mycobiome.</title>
        <authorList>
            <person name="Mesny F."/>
            <person name="Miyauchi S."/>
            <person name="Thiergart T."/>
            <person name="Pickel B."/>
            <person name="Atanasova L."/>
            <person name="Karlsson M."/>
            <person name="Huettel B."/>
            <person name="Barry K.W."/>
            <person name="Haridas S."/>
            <person name="Chen C."/>
            <person name="Bauer D."/>
            <person name="Andreopoulos W."/>
            <person name="Pangilinan J."/>
            <person name="LaButti K."/>
            <person name="Riley R."/>
            <person name="Lipzen A."/>
            <person name="Clum A."/>
            <person name="Drula E."/>
            <person name="Henrissat B."/>
            <person name="Kohler A."/>
            <person name="Grigoriev I.V."/>
            <person name="Martin F.M."/>
            <person name="Hacquard S."/>
        </authorList>
    </citation>
    <scope>NUCLEOTIDE SEQUENCE</scope>
    <source>
        <strain evidence="2">MPI-CAGE-CH-0243</strain>
    </source>
</reference>
<keyword evidence="3" id="KW-1185">Reference proteome</keyword>
<proteinExistence type="predicted"/>
<protein>
    <submittedName>
        <fullName evidence="2">Uncharacterized protein</fullName>
    </submittedName>
</protein>
<gene>
    <name evidence="2" type="ORF">B0J11DRAFT_199235</name>
</gene>
<dbReference type="Proteomes" id="UP000700596">
    <property type="component" value="Unassembled WGS sequence"/>
</dbReference>
<organism evidence="2 3">
    <name type="scientific">Dendryphion nanum</name>
    <dbReference type="NCBI Taxonomy" id="256645"/>
    <lineage>
        <taxon>Eukaryota</taxon>
        <taxon>Fungi</taxon>
        <taxon>Dikarya</taxon>
        <taxon>Ascomycota</taxon>
        <taxon>Pezizomycotina</taxon>
        <taxon>Dothideomycetes</taxon>
        <taxon>Pleosporomycetidae</taxon>
        <taxon>Pleosporales</taxon>
        <taxon>Torulaceae</taxon>
        <taxon>Dendryphion</taxon>
    </lineage>
</organism>
<keyword evidence="1" id="KW-0472">Membrane</keyword>
<evidence type="ECO:0000313" key="2">
    <source>
        <dbReference type="EMBL" id="KAH7111100.1"/>
    </source>
</evidence>
<feature type="transmembrane region" description="Helical" evidence="1">
    <location>
        <begin position="42"/>
        <end position="61"/>
    </location>
</feature>
<comment type="caution">
    <text evidence="2">The sequence shown here is derived from an EMBL/GenBank/DDBJ whole genome shotgun (WGS) entry which is preliminary data.</text>
</comment>